<dbReference type="RefSeq" id="WP_269661384.1">
    <property type="nucleotide sequence ID" value="NZ_CP114413.1"/>
</dbReference>
<feature type="compositionally biased region" description="Basic and acidic residues" evidence="2">
    <location>
        <begin position="16"/>
        <end position="26"/>
    </location>
</feature>
<evidence type="ECO:0000313" key="4">
    <source>
        <dbReference type="Proteomes" id="UP001164439"/>
    </source>
</evidence>
<gene>
    <name evidence="3" type="ORF">STRCI_005210</name>
</gene>
<evidence type="ECO:0000256" key="1">
    <source>
        <dbReference type="SAM" id="Coils"/>
    </source>
</evidence>
<keyword evidence="1" id="KW-0175">Coiled coil</keyword>
<accession>A0ABY7KJS1</accession>
<dbReference type="EMBL" id="CP114413">
    <property type="protein sequence ID" value="WAZ23840.1"/>
    <property type="molecule type" value="Genomic_DNA"/>
</dbReference>
<evidence type="ECO:0000313" key="3">
    <source>
        <dbReference type="EMBL" id="WAZ23840.1"/>
    </source>
</evidence>
<reference evidence="3" key="1">
    <citation type="submission" date="2022-12" db="EMBL/GenBank/DDBJ databases">
        <authorList>
            <person name="Ruckert C."/>
            <person name="Busche T."/>
            <person name="Kalinowski J."/>
            <person name="Wittmann C."/>
        </authorList>
    </citation>
    <scope>NUCLEOTIDE SEQUENCE</scope>
    <source>
        <strain evidence="3">DSM 40467</strain>
    </source>
</reference>
<evidence type="ECO:0008006" key="5">
    <source>
        <dbReference type="Google" id="ProtNLM"/>
    </source>
</evidence>
<dbReference type="Proteomes" id="UP001164439">
    <property type="component" value="Chromosome"/>
</dbReference>
<name>A0ABY7KJS1_9ACTN</name>
<proteinExistence type="predicted"/>
<evidence type="ECO:0000256" key="2">
    <source>
        <dbReference type="SAM" id="MobiDB-lite"/>
    </source>
</evidence>
<organism evidence="3 4">
    <name type="scientific">Streptomyces cinnabarinus</name>
    <dbReference type="NCBI Taxonomy" id="67287"/>
    <lineage>
        <taxon>Bacteria</taxon>
        <taxon>Bacillati</taxon>
        <taxon>Actinomycetota</taxon>
        <taxon>Actinomycetes</taxon>
        <taxon>Kitasatosporales</taxon>
        <taxon>Streptomycetaceae</taxon>
        <taxon>Streptomyces</taxon>
    </lineage>
</organism>
<keyword evidence="4" id="KW-1185">Reference proteome</keyword>
<sequence length="426" mass="44747">MTYAPGIEETGAALDPKSRADLDKPQGLKSAPTIPHPNYPHLGFNPVPGSTQTVRDLHLKLAACAKVLEDTHDLVTKLLDGSYWKGDAAVAFREQLDGGPLPRNLRNAARSLCKAVTQLSRWETELDDFQRRAKRLESDAQDARDAVKRAEGKAEAVVDDAQSELDKVLGRARRLAEEHEARAKHRAGKIRAATQKLAPHEPGWFDDALDWLGENLPDVLSFLAGTIAVAALLLSGPLGWGLATVGVLMLGSSAISLTALFLRLGDPAVRASLWDGIRHGELDADFWSNSVSVGADLAGALPGVGAVGKGAFAGIREAARSTTAVSLGEKLSVVGTRTMDEAKGVASLDNALVVRAVRGLSDPEKAARAVQGSSGLVGVGTGGFGLHNKVVDAEDDGIKDGTVAGIDGSRLALDTGAIYALARHVL</sequence>
<protein>
    <recommendedName>
        <fullName evidence="5">Integral membrane protein</fullName>
    </recommendedName>
</protein>
<feature type="region of interest" description="Disordered" evidence="2">
    <location>
        <begin position="1"/>
        <end position="39"/>
    </location>
</feature>
<feature type="coiled-coil region" evidence="1">
    <location>
        <begin position="119"/>
        <end position="178"/>
    </location>
</feature>